<accession>A0AAV3YBJ1</accession>
<dbReference type="AlphaFoldDB" id="A0AAV3YBJ1"/>
<name>A0AAV3YBJ1_9GAST</name>
<dbReference type="EMBL" id="BLXT01000722">
    <property type="protein sequence ID" value="GFN79653.1"/>
    <property type="molecule type" value="Genomic_DNA"/>
</dbReference>
<sequence>MLNNYYYAEGRGHQLLAYRSCSSPNQVPLQRPVINKQKARGTSWAVFKKSIVLSYSSHKMTGYFRFLAHRPCPAVIHVRQSDFKKLLINRAQYQRTELAKCVAMDTTDDFLRHSFRERSLEEKLEIKRLGPESPPGPQTPCHLGLCPTNAHTHEPPLEAVEMWLIRRIMKVSWIKRKTYAEVMDMAGY</sequence>
<proteinExistence type="predicted"/>
<gene>
    <name evidence="1" type="ORF">PoB_000615900</name>
</gene>
<keyword evidence="2" id="KW-1185">Reference proteome</keyword>
<dbReference type="Proteomes" id="UP000735302">
    <property type="component" value="Unassembled WGS sequence"/>
</dbReference>
<comment type="caution">
    <text evidence="1">The sequence shown here is derived from an EMBL/GenBank/DDBJ whole genome shotgun (WGS) entry which is preliminary data.</text>
</comment>
<evidence type="ECO:0000313" key="2">
    <source>
        <dbReference type="Proteomes" id="UP000735302"/>
    </source>
</evidence>
<evidence type="ECO:0000313" key="1">
    <source>
        <dbReference type="EMBL" id="GFN79653.1"/>
    </source>
</evidence>
<protein>
    <submittedName>
        <fullName evidence="1">Uncharacterized protein</fullName>
    </submittedName>
</protein>
<reference evidence="1 2" key="1">
    <citation type="journal article" date="2021" name="Elife">
        <title>Chloroplast acquisition without the gene transfer in kleptoplastic sea slugs, Plakobranchus ocellatus.</title>
        <authorList>
            <person name="Maeda T."/>
            <person name="Takahashi S."/>
            <person name="Yoshida T."/>
            <person name="Shimamura S."/>
            <person name="Takaki Y."/>
            <person name="Nagai Y."/>
            <person name="Toyoda A."/>
            <person name="Suzuki Y."/>
            <person name="Arimoto A."/>
            <person name="Ishii H."/>
            <person name="Satoh N."/>
            <person name="Nishiyama T."/>
            <person name="Hasebe M."/>
            <person name="Maruyama T."/>
            <person name="Minagawa J."/>
            <person name="Obokata J."/>
            <person name="Shigenobu S."/>
        </authorList>
    </citation>
    <scope>NUCLEOTIDE SEQUENCE [LARGE SCALE GENOMIC DNA]</scope>
</reference>
<organism evidence="1 2">
    <name type="scientific">Plakobranchus ocellatus</name>
    <dbReference type="NCBI Taxonomy" id="259542"/>
    <lineage>
        <taxon>Eukaryota</taxon>
        <taxon>Metazoa</taxon>
        <taxon>Spiralia</taxon>
        <taxon>Lophotrochozoa</taxon>
        <taxon>Mollusca</taxon>
        <taxon>Gastropoda</taxon>
        <taxon>Heterobranchia</taxon>
        <taxon>Euthyneura</taxon>
        <taxon>Panpulmonata</taxon>
        <taxon>Sacoglossa</taxon>
        <taxon>Placobranchoidea</taxon>
        <taxon>Plakobranchidae</taxon>
        <taxon>Plakobranchus</taxon>
    </lineage>
</organism>